<evidence type="ECO:0000256" key="2">
    <source>
        <dbReference type="SAM" id="SignalP"/>
    </source>
</evidence>
<feature type="chain" id="PRO_5002433786" evidence="2">
    <location>
        <begin position="22"/>
        <end position="50"/>
    </location>
</feature>
<reference evidence="3" key="2">
    <citation type="journal article" date="2015" name="Fish Shellfish Immunol.">
        <title>Early steps in the European eel (Anguilla anguilla)-Vibrio vulnificus interaction in the gills: Role of the RtxA13 toxin.</title>
        <authorList>
            <person name="Callol A."/>
            <person name="Pajuelo D."/>
            <person name="Ebbesson L."/>
            <person name="Teles M."/>
            <person name="MacKenzie S."/>
            <person name="Amaro C."/>
        </authorList>
    </citation>
    <scope>NUCLEOTIDE SEQUENCE</scope>
</reference>
<name>A0A0E9VLL8_ANGAN</name>
<evidence type="ECO:0000256" key="1">
    <source>
        <dbReference type="SAM" id="MobiDB-lite"/>
    </source>
</evidence>
<organism evidence="3">
    <name type="scientific">Anguilla anguilla</name>
    <name type="common">European freshwater eel</name>
    <name type="synonym">Muraena anguilla</name>
    <dbReference type="NCBI Taxonomy" id="7936"/>
    <lineage>
        <taxon>Eukaryota</taxon>
        <taxon>Metazoa</taxon>
        <taxon>Chordata</taxon>
        <taxon>Craniata</taxon>
        <taxon>Vertebrata</taxon>
        <taxon>Euteleostomi</taxon>
        <taxon>Actinopterygii</taxon>
        <taxon>Neopterygii</taxon>
        <taxon>Teleostei</taxon>
        <taxon>Anguilliformes</taxon>
        <taxon>Anguillidae</taxon>
        <taxon>Anguilla</taxon>
    </lineage>
</organism>
<evidence type="ECO:0000313" key="3">
    <source>
        <dbReference type="EMBL" id="JAH78952.1"/>
    </source>
</evidence>
<feature type="compositionally biased region" description="Basic and acidic residues" evidence="1">
    <location>
        <begin position="38"/>
        <end position="50"/>
    </location>
</feature>
<feature type="region of interest" description="Disordered" evidence="1">
    <location>
        <begin position="27"/>
        <end position="50"/>
    </location>
</feature>
<dbReference type="AlphaFoldDB" id="A0A0E9VLL8"/>
<accession>A0A0E9VLL8</accession>
<sequence>MNVIWITATLLSRGLLAVAETEKCPDMPIHRITPGGQRVREVSEHDGGQR</sequence>
<dbReference type="EMBL" id="GBXM01029625">
    <property type="protein sequence ID" value="JAH78952.1"/>
    <property type="molecule type" value="Transcribed_RNA"/>
</dbReference>
<protein>
    <submittedName>
        <fullName evidence="3">Uncharacterized protein</fullName>
    </submittedName>
</protein>
<reference evidence="3" key="1">
    <citation type="submission" date="2014-11" db="EMBL/GenBank/DDBJ databases">
        <authorList>
            <person name="Amaro Gonzalez C."/>
        </authorList>
    </citation>
    <scope>NUCLEOTIDE SEQUENCE</scope>
</reference>
<keyword evidence="2" id="KW-0732">Signal</keyword>
<proteinExistence type="predicted"/>
<feature type="signal peptide" evidence="2">
    <location>
        <begin position="1"/>
        <end position="21"/>
    </location>
</feature>